<dbReference type="AlphaFoldDB" id="A0A417YGT3"/>
<comment type="caution">
    <text evidence="2">The sequence shown here is derived from an EMBL/GenBank/DDBJ whole genome shotgun (WGS) entry which is preliminary data.</text>
</comment>
<protein>
    <submittedName>
        <fullName evidence="2">Uncharacterized protein</fullName>
    </submittedName>
</protein>
<feature type="region of interest" description="Disordered" evidence="1">
    <location>
        <begin position="1"/>
        <end position="25"/>
    </location>
</feature>
<name>A0A417YGT3_9BACI</name>
<evidence type="ECO:0000313" key="3">
    <source>
        <dbReference type="Proteomes" id="UP000285456"/>
    </source>
</evidence>
<dbReference type="EMBL" id="QWEH01000007">
    <property type="protein sequence ID" value="RHW32013.1"/>
    <property type="molecule type" value="Genomic_DNA"/>
</dbReference>
<evidence type="ECO:0000256" key="1">
    <source>
        <dbReference type="SAM" id="MobiDB-lite"/>
    </source>
</evidence>
<accession>A0A417YGT3</accession>
<dbReference type="OrthoDB" id="99456at2"/>
<reference evidence="2 3" key="1">
    <citation type="journal article" date="2007" name="Int. J. Syst. Evol. Microbiol.">
        <title>Oceanobacillus profundus sp. nov., isolated from a deep-sea sediment core.</title>
        <authorList>
            <person name="Kim Y.G."/>
            <person name="Choi D.H."/>
            <person name="Hyun S."/>
            <person name="Cho B.C."/>
        </authorList>
    </citation>
    <scope>NUCLEOTIDE SEQUENCE [LARGE SCALE GENOMIC DNA]</scope>
    <source>
        <strain evidence="2 3">DSM 18246</strain>
    </source>
</reference>
<sequence>MDILSYGTASKASKEESNTRNKVLGEGVTGSFSTVKERIDNIDNAIGNVTKQADNLIIKNAVNIMKANAKLNAVAQSKKYEMHNMIFDDLLDLSGIDTEKSRDYTHDSVTGLITAGEDCVIETKEEITQIIPEQIVLHIEHVGTLLCSISRNNGTTWESIIPNELFYFNDSVSLSGNKIRIKVKLSVRTKLLNYALTWT</sequence>
<organism evidence="2 3">
    <name type="scientific">Oceanobacillus profundus</name>
    <dbReference type="NCBI Taxonomy" id="372463"/>
    <lineage>
        <taxon>Bacteria</taxon>
        <taxon>Bacillati</taxon>
        <taxon>Bacillota</taxon>
        <taxon>Bacilli</taxon>
        <taxon>Bacillales</taxon>
        <taxon>Bacillaceae</taxon>
        <taxon>Oceanobacillus</taxon>
    </lineage>
</organism>
<evidence type="ECO:0000313" key="2">
    <source>
        <dbReference type="EMBL" id="RHW32013.1"/>
    </source>
</evidence>
<proteinExistence type="predicted"/>
<gene>
    <name evidence="2" type="ORF">D1B32_12315</name>
</gene>
<dbReference type="Proteomes" id="UP000285456">
    <property type="component" value="Unassembled WGS sequence"/>
</dbReference>
<dbReference type="RefSeq" id="WP_118889571.1">
    <property type="nucleotide sequence ID" value="NZ_PHUT01000007.1"/>
</dbReference>
<keyword evidence="3" id="KW-1185">Reference proteome</keyword>